<reference evidence="5" key="2">
    <citation type="journal article" date="2021" name="PeerJ">
        <title>Extensive microbial diversity within the chicken gut microbiome revealed by metagenomics and culture.</title>
        <authorList>
            <person name="Gilroy R."/>
            <person name="Ravi A."/>
            <person name="Getino M."/>
            <person name="Pursley I."/>
            <person name="Horton D.L."/>
            <person name="Alikhan N.F."/>
            <person name="Baker D."/>
            <person name="Gharbi K."/>
            <person name="Hall N."/>
            <person name="Watson M."/>
            <person name="Adriaenssens E.M."/>
            <person name="Foster-Nyarko E."/>
            <person name="Jarju S."/>
            <person name="Secka A."/>
            <person name="Antonio M."/>
            <person name="Oren A."/>
            <person name="Chaudhuri R.R."/>
            <person name="La Ragione R."/>
            <person name="Hildebrand F."/>
            <person name="Pallen M.J."/>
        </authorList>
    </citation>
    <scope>NUCLEOTIDE SEQUENCE</scope>
    <source>
        <strain evidence="5">21143</strain>
    </source>
</reference>
<protein>
    <submittedName>
        <fullName evidence="5">Peptidase M75</fullName>
    </submittedName>
</protein>
<organism evidence="5 6">
    <name type="scientific">Candidatus Caccoplasma intestinavium</name>
    <dbReference type="NCBI Taxonomy" id="2840716"/>
    <lineage>
        <taxon>Bacteria</taxon>
        <taxon>Pseudomonadati</taxon>
        <taxon>Bacteroidota</taxon>
        <taxon>Bacteroidia</taxon>
        <taxon>Bacteroidales</taxon>
        <taxon>Bacteroidaceae</taxon>
        <taxon>Bacteroidaceae incertae sedis</taxon>
        <taxon>Candidatus Caccoplasma</taxon>
    </lineage>
</organism>
<comment type="subcellular location">
    <subcellularLocation>
        <location evidence="1">Cell envelope</location>
    </subcellularLocation>
</comment>
<dbReference type="Pfam" id="PF09375">
    <property type="entry name" value="Peptidase_M75"/>
    <property type="match status" value="2"/>
</dbReference>
<evidence type="ECO:0000256" key="2">
    <source>
        <dbReference type="ARBA" id="ARBA00022729"/>
    </source>
</evidence>
<dbReference type="Gene3D" id="1.20.1420.20">
    <property type="entry name" value="M75 peptidase, HXXE motif"/>
    <property type="match status" value="2"/>
</dbReference>
<keyword evidence="2 3" id="KW-0732">Signal</keyword>
<comment type="caution">
    <text evidence="5">The sequence shown here is derived from an EMBL/GenBank/DDBJ whole genome shotgun (WGS) entry which is preliminary data.</text>
</comment>
<proteinExistence type="predicted"/>
<feature type="chain" id="PRO_5039241616" evidence="3">
    <location>
        <begin position="23"/>
        <end position="382"/>
    </location>
</feature>
<reference evidence="5" key="1">
    <citation type="submission" date="2020-10" db="EMBL/GenBank/DDBJ databases">
        <authorList>
            <person name="Gilroy R."/>
        </authorList>
    </citation>
    <scope>NUCLEOTIDE SEQUENCE</scope>
    <source>
        <strain evidence="5">21143</strain>
    </source>
</reference>
<dbReference type="PROSITE" id="PS51257">
    <property type="entry name" value="PROKAR_LIPOPROTEIN"/>
    <property type="match status" value="1"/>
</dbReference>
<feature type="signal peptide" evidence="3">
    <location>
        <begin position="1"/>
        <end position="22"/>
    </location>
</feature>
<dbReference type="AlphaFoldDB" id="A0A9D1KCI7"/>
<evidence type="ECO:0000256" key="3">
    <source>
        <dbReference type="SAM" id="SignalP"/>
    </source>
</evidence>
<evidence type="ECO:0000256" key="1">
    <source>
        <dbReference type="ARBA" id="ARBA00004196"/>
    </source>
</evidence>
<sequence>MKKKLFLAMSLAMGLFVATSCSDDDNDGGNGGNPTINSNYDLAYSAENATAWGNYMVRVAELLRDDAATLYADWNSSYNGGASYASIFKSHNNDTYGSALSCIEEIIDGCVTIADEVGDNKLGDPYDLYMQGNTTEALYAVESWYSWHSRDDYTNNIWSIRNAYFGSLDSTVNANSISALVASVNTSLDEQMKTAILNAAAAIQAIPQPLRNNINSNETLEAMEACADLSAALSTLKKYIQDNLSDNAALEGIIDTYVDDVILPTYQSLKEKNSDLYDAVVAFRSNPSNAAFETACHAWIEAREPWEKSEAFLFGPVDVEGLDPNMDSWPLDVDAIVQILTTGNFGALDWDDDSEAEAAQSVRGFHTLEFLLFQNGAPRTIE</sequence>
<dbReference type="GO" id="GO:0030313">
    <property type="term" value="C:cell envelope"/>
    <property type="evidence" value="ECO:0007669"/>
    <property type="project" value="UniProtKB-SubCell"/>
</dbReference>
<evidence type="ECO:0000259" key="4">
    <source>
        <dbReference type="Pfam" id="PF09375"/>
    </source>
</evidence>
<dbReference type="InterPro" id="IPR038352">
    <property type="entry name" value="Imelysin_sf"/>
</dbReference>
<dbReference type="CDD" id="cd14661">
    <property type="entry name" value="Imelysin_like_PIBO"/>
    <property type="match status" value="1"/>
</dbReference>
<accession>A0A9D1KCI7</accession>
<feature type="domain" description="Imelysin-like" evidence="4">
    <location>
        <begin position="49"/>
        <end position="235"/>
    </location>
</feature>
<feature type="domain" description="Imelysin-like" evidence="4">
    <location>
        <begin position="262"/>
        <end position="376"/>
    </location>
</feature>
<name>A0A9D1KCI7_9BACT</name>
<dbReference type="InterPro" id="IPR018976">
    <property type="entry name" value="Imelysin-like"/>
</dbReference>
<gene>
    <name evidence="5" type="ORF">IAD06_01460</name>
</gene>
<dbReference type="EMBL" id="DVKT01000006">
    <property type="protein sequence ID" value="HIT38695.1"/>
    <property type="molecule type" value="Genomic_DNA"/>
</dbReference>
<dbReference type="Proteomes" id="UP000886722">
    <property type="component" value="Unassembled WGS sequence"/>
</dbReference>
<evidence type="ECO:0000313" key="5">
    <source>
        <dbReference type="EMBL" id="HIT38695.1"/>
    </source>
</evidence>
<evidence type="ECO:0000313" key="6">
    <source>
        <dbReference type="Proteomes" id="UP000886722"/>
    </source>
</evidence>